<comment type="subcellular location">
    <subcellularLocation>
        <location evidence="1">Cell membrane</location>
        <topology evidence="1">Multi-pass membrane protein</topology>
    </subcellularLocation>
</comment>
<dbReference type="InterPro" id="IPR033480">
    <property type="entry name" value="sCache_2"/>
</dbReference>
<evidence type="ECO:0000313" key="8">
    <source>
        <dbReference type="Proteomes" id="UP000006565"/>
    </source>
</evidence>
<dbReference type="RefSeq" id="WP_013330631.1">
    <property type="nucleotide sequence ID" value="NC_014507.1"/>
</dbReference>
<gene>
    <name evidence="7" type="ordered locus">Mpet_2715</name>
</gene>
<protein>
    <submittedName>
        <fullName evidence="7">Putative cache sensor protein</fullName>
    </submittedName>
</protein>
<dbReference type="PROSITE" id="PS51257">
    <property type="entry name" value="PROKAR_LIPOPROTEIN"/>
    <property type="match status" value="1"/>
</dbReference>
<dbReference type="Gene3D" id="3.30.450.20">
    <property type="entry name" value="PAS domain"/>
    <property type="match status" value="2"/>
</dbReference>
<dbReference type="GeneID" id="9745210"/>
<evidence type="ECO:0000256" key="3">
    <source>
        <dbReference type="ARBA" id="ARBA00022692"/>
    </source>
</evidence>
<feature type="domain" description="Single Cache" evidence="6">
    <location>
        <begin position="294"/>
        <end position="378"/>
    </location>
</feature>
<keyword evidence="4" id="KW-1133">Transmembrane helix</keyword>
<feature type="domain" description="Single Cache" evidence="6">
    <location>
        <begin position="432"/>
        <end position="514"/>
    </location>
</feature>
<sequence precursor="true">MKKYPFIIMMLVLGVLVSFSGCTGTDGDSVSSGNDTKTQNEMDAVAEDLVISINGGLEEIDSGLSNNSEVLSKTGLMGEEAGAALSENLLNFPWAIYSLVITSEGIVVTAVPGNYEEIVGTDLSWQEQVQKVNSEEVPVVSDVFTMAEGFTGISQSYPVFSDSGEYLGYTDMTYKPETFLGRQIEPVIEGTPYDVWVAQTDGTLIYDTKSEEIGNNLFSDSMYSDASLQEVLTRIAGEESGTAEYVFSDRTWSRNVTKTAIWRTAGINGAEWRVVVTYSGDNAGEEENVSSPAAAGSTDSRYDNLTTFVDNAAVYAKENGKEAALKEFNDVNGSFIDGELYVFAYEMNGTVIALPYQQELLGAARTGISDSNGVEFINGLIDAASDGGGSIYYIYPNPEDNFQKEFKLSYVVPVDDDWFVGSGIYLPEIPAEFNISEKDELVKRVKNARDYAQENGKEKAVSDFNDLNGTFADGGKYIFAYDYEGNTLALPYQPEYIGINRLDLLDTYGVKILGWESSAAKSGGGFVYVQYFDPDTGEARLKLCYVSPVDDEWFVGSGIYTERL</sequence>
<dbReference type="Proteomes" id="UP000006565">
    <property type="component" value="Chromosome"/>
</dbReference>
<accession>E1RGS9</accession>
<reference evidence="7 8" key="1">
    <citation type="journal article" date="2010" name="Stand. Genomic Sci.">
        <title>Complete genome sequence of Methanoplanus petrolearius type strain (SEBR 4847).</title>
        <authorList>
            <person name="Brambilla E."/>
            <person name="Djao O.D."/>
            <person name="Daligault H."/>
            <person name="Lapidus A."/>
            <person name="Lucas S."/>
            <person name="Hammon N."/>
            <person name="Nolan M."/>
            <person name="Tice H."/>
            <person name="Cheng J.F."/>
            <person name="Han C."/>
            <person name="Tapia R."/>
            <person name="Goodwin L."/>
            <person name="Pitluck S."/>
            <person name="Liolios K."/>
            <person name="Ivanova N."/>
            <person name="Mavromatis K."/>
            <person name="Mikhailova N."/>
            <person name="Pati A."/>
            <person name="Chen A."/>
            <person name="Palaniappan K."/>
            <person name="Land M."/>
            <person name="Hauser L."/>
            <person name="Chang Y.J."/>
            <person name="Jeffries C.D."/>
            <person name="Rohde M."/>
            <person name="Spring S."/>
            <person name="Sikorski J."/>
            <person name="Goker M."/>
            <person name="Woyke T."/>
            <person name="Bristow J."/>
            <person name="Eisen J.A."/>
            <person name="Markowitz V."/>
            <person name="Hugenholtz P."/>
            <person name="Kyrpides N.C."/>
            <person name="Klenk H.P."/>
        </authorList>
    </citation>
    <scope>NUCLEOTIDE SEQUENCE [LARGE SCALE GENOMIC DNA]</scope>
    <source>
        <strain evidence="8">DSM 11571 / OCM 486 / SEBR 4847</strain>
    </source>
</reference>
<dbReference type="InterPro" id="IPR004010">
    <property type="entry name" value="Double_Cache_2"/>
</dbReference>
<dbReference type="SMART" id="SM01049">
    <property type="entry name" value="Cache_2"/>
    <property type="match status" value="2"/>
</dbReference>
<dbReference type="STRING" id="679926.Mpet_2715"/>
<evidence type="ECO:0000256" key="2">
    <source>
        <dbReference type="ARBA" id="ARBA00022475"/>
    </source>
</evidence>
<dbReference type="InterPro" id="IPR054513">
    <property type="entry name" value="Dret_0059-like_sensor"/>
</dbReference>
<organism evidence="7 8">
    <name type="scientific">Methanolacinia petrolearia (strain DSM 11571 / OCM 486 / SEBR 4847)</name>
    <name type="common">Methanoplanus petrolearius</name>
    <dbReference type="NCBI Taxonomy" id="679926"/>
    <lineage>
        <taxon>Archaea</taxon>
        <taxon>Methanobacteriati</taxon>
        <taxon>Methanobacteriota</taxon>
        <taxon>Stenosarchaea group</taxon>
        <taxon>Methanomicrobia</taxon>
        <taxon>Methanomicrobiales</taxon>
        <taxon>Methanomicrobiaceae</taxon>
        <taxon>Methanolacinia</taxon>
    </lineage>
</organism>
<dbReference type="HOGENOM" id="CLU_482856_0_0_2"/>
<evidence type="ECO:0000256" key="1">
    <source>
        <dbReference type="ARBA" id="ARBA00004651"/>
    </source>
</evidence>
<evidence type="ECO:0000256" key="5">
    <source>
        <dbReference type="ARBA" id="ARBA00023136"/>
    </source>
</evidence>
<dbReference type="GO" id="GO:0005886">
    <property type="term" value="C:plasma membrane"/>
    <property type="evidence" value="ECO:0007669"/>
    <property type="project" value="UniProtKB-SubCell"/>
</dbReference>
<keyword evidence="3" id="KW-0812">Transmembrane</keyword>
<evidence type="ECO:0000313" key="7">
    <source>
        <dbReference type="EMBL" id="ADN37458.1"/>
    </source>
</evidence>
<dbReference type="eggNOG" id="arCOG03642">
    <property type="taxonomic scope" value="Archaea"/>
</dbReference>
<dbReference type="OrthoDB" id="134664at2157"/>
<dbReference type="Pfam" id="PF22309">
    <property type="entry name" value="HK-GC-Chemotax_sensor"/>
    <property type="match status" value="1"/>
</dbReference>
<dbReference type="CDD" id="cd18773">
    <property type="entry name" value="PDC1_HK_sensor"/>
    <property type="match status" value="1"/>
</dbReference>
<keyword evidence="2" id="KW-1003">Cell membrane</keyword>
<evidence type="ECO:0000256" key="4">
    <source>
        <dbReference type="ARBA" id="ARBA00022989"/>
    </source>
</evidence>
<evidence type="ECO:0000259" key="6">
    <source>
        <dbReference type="SMART" id="SM01049"/>
    </source>
</evidence>
<keyword evidence="5" id="KW-0472">Membrane</keyword>
<dbReference type="EMBL" id="CP002117">
    <property type="protein sequence ID" value="ADN37458.1"/>
    <property type="molecule type" value="Genomic_DNA"/>
</dbReference>
<name>E1RGS9_METP4</name>
<dbReference type="AlphaFoldDB" id="E1RGS9"/>
<keyword evidence="8" id="KW-1185">Reference proteome</keyword>
<dbReference type="KEGG" id="mpi:Mpet_2715"/>
<dbReference type="Pfam" id="PF08269">
    <property type="entry name" value="dCache_2"/>
    <property type="match status" value="1"/>
</dbReference>
<proteinExistence type="predicted"/>